<dbReference type="Pfam" id="PF07687">
    <property type="entry name" value="M20_dimer"/>
    <property type="match status" value="1"/>
</dbReference>
<feature type="domain" description="Tryptophan synthase beta chain-like PALP" evidence="3">
    <location>
        <begin position="35"/>
        <end position="353"/>
    </location>
</feature>
<dbReference type="Pfam" id="PF01546">
    <property type="entry name" value="Peptidase_M20"/>
    <property type="match status" value="1"/>
</dbReference>
<dbReference type="Proteomes" id="UP001220324">
    <property type="component" value="Unassembled WGS sequence"/>
</dbReference>
<dbReference type="PANTHER" id="PTHR42937:SF1">
    <property type="entry name" value="DIAMINOPROPIONATE AMMONIA-LYASE"/>
    <property type="match status" value="1"/>
</dbReference>
<sequence length="755" mass="80244">MSSRRPIYLNPAAAGERCDDPLFTGATDFHKSLPNYAPTPLVSLPAIATELGVKAVFVKDESNRFGLPSFKVLGASWGTFRALSQNLGLESDNATLEEISSKAQASSISLVTASEGNHGRAVAYMARLLGIQAEIFVSRSMSEETRHRISSEGAKVSVVQGTYDEAVSHASSKACDGKVLLIQDTAFEGYEDVPAWIVEGYSTLLNETEEQLSQLGLSASMMLTPVGVGSLAHAVARHCKSKKMAMVAVEPDSAPCLFSSLRAGKSVAVQTSATIMNGMNCGTVSSTAWPDLQRSVDACVTVSSYESHCAVQYLTSKSVTAGPCGGASLAALRRLAREESSLLTKDSVVVLLSTEGARPYPIPKDVSVEDAVSLTQMLTQIDSSNPTLSVSGGAGESEIADYLSAWFAHRDIEYHRIEPVAGRPSVVGVLRGSGGGKSLMFNGHVDTVSNASYEQGVDPLSGAMGIKNEEQAIFGRGCLDMKGGLAAALAAVAAIKARGPDQMPRGDIIVAAVSDEEDASQGTQDLIAAGWRADAAVVPEPTMEEIITAHKGFVWVEVDILGVAAHGSNPAAGQDSIIHAGWFLQALEEHQLHLPEDDLLGKASLHCGLIRGGEEPSSYPGKCTITVEFRTIPAQSEASILEDVRGLLRKVSEEKPQFQYNEPRITMSRPTTKLSRDHPLVQMAVTCATPIFGRTPSLGIVPFWCDAALLAEVGIPSIVFGPAGEGLHSKEEWVKVKSLEQIEEVFIKLAREFCS</sequence>
<name>A0AAD6CN87_9EURO</name>
<protein>
    <recommendedName>
        <fullName evidence="7">Succinyl-diaminopimelate desuccinylase</fullName>
    </recommendedName>
</protein>
<gene>
    <name evidence="5" type="ORF">N7494_012873</name>
</gene>
<dbReference type="InterPro" id="IPR036052">
    <property type="entry name" value="TrpB-like_PALP_sf"/>
</dbReference>
<feature type="domain" description="Peptidase M20 dimerisation" evidence="4">
    <location>
        <begin position="548"/>
        <end position="654"/>
    </location>
</feature>
<evidence type="ECO:0000256" key="2">
    <source>
        <dbReference type="ARBA" id="ARBA00022801"/>
    </source>
</evidence>
<dbReference type="PROSITE" id="PS00758">
    <property type="entry name" value="ARGE_DAPE_CPG2_1"/>
    <property type="match status" value="1"/>
</dbReference>
<dbReference type="NCBIfam" id="NF006058">
    <property type="entry name" value="PRK08206.1"/>
    <property type="match status" value="1"/>
</dbReference>
<evidence type="ECO:0000313" key="5">
    <source>
        <dbReference type="EMBL" id="KAJ5526223.1"/>
    </source>
</evidence>
<reference evidence="5 6" key="1">
    <citation type="journal article" date="2023" name="IMA Fungus">
        <title>Comparative genomic study of the Penicillium genus elucidates a diverse pangenome and 15 lateral gene transfer events.</title>
        <authorList>
            <person name="Petersen C."/>
            <person name="Sorensen T."/>
            <person name="Nielsen M.R."/>
            <person name="Sondergaard T.E."/>
            <person name="Sorensen J.L."/>
            <person name="Fitzpatrick D.A."/>
            <person name="Frisvad J.C."/>
            <person name="Nielsen K.L."/>
        </authorList>
    </citation>
    <scope>NUCLEOTIDE SEQUENCE [LARGE SCALE GENOMIC DNA]</scope>
    <source>
        <strain evidence="5 6">IBT 35679</strain>
    </source>
</reference>
<dbReference type="SUPFAM" id="SSF55031">
    <property type="entry name" value="Bacterial exopeptidase dimerisation domain"/>
    <property type="match status" value="1"/>
</dbReference>
<keyword evidence="2" id="KW-0378">Hydrolase</keyword>
<dbReference type="GO" id="GO:0016787">
    <property type="term" value="F:hydrolase activity"/>
    <property type="evidence" value="ECO:0007669"/>
    <property type="project" value="UniProtKB-KW"/>
</dbReference>
<dbReference type="InterPro" id="IPR002933">
    <property type="entry name" value="Peptidase_M20"/>
</dbReference>
<comment type="similarity">
    <text evidence="1">Belongs to the peptidase M20A family.</text>
</comment>
<dbReference type="PANTHER" id="PTHR42937">
    <property type="match status" value="1"/>
</dbReference>
<dbReference type="InterPro" id="IPR001261">
    <property type="entry name" value="ArgE/DapE_CS"/>
</dbReference>
<dbReference type="Gene3D" id="3.40.630.10">
    <property type="entry name" value="Zn peptidases"/>
    <property type="match status" value="1"/>
</dbReference>
<dbReference type="SUPFAM" id="SSF53187">
    <property type="entry name" value="Zn-dependent exopeptidases"/>
    <property type="match status" value="1"/>
</dbReference>
<dbReference type="InterPro" id="IPR001926">
    <property type="entry name" value="TrpB-like_PALP"/>
</dbReference>
<dbReference type="Gene3D" id="3.40.50.1100">
    <property type="match status" value="2"/>
</dbReference>
<dbReference type="EMBL" id="JAQIZZ010000008">
    <property type="protein sequence ID" value="KAJ5526223.1"/>
    <property type="molecule type" value="Genomic_DNA"/>
</dbReference>
<evidence type="ECO:0000259" key="4">
    <source>
        <dbReference type="Pfam" id="PF07687"/>
    </source>
</evidence>
<evidence type="ECO:0000256" key="1">
    <source>
        <dbReference type="ARBA" id="ARBA00006247"/>
    </source>
</evidence>
<evidence type="ECO:0008006" key="7">
    <source>
        <dbReference type="Google" id="ProtNLM"/>
    </source>
</evidence>
<dbReference type="InterPro" id="IPR036264">
    <property type="entry name" value="Bact_exopeptidase_dim_dom"/>
</dbReference>
<accession>A0AAD6CN87</accession>
<dbReference type="AlphaFoldDB" id="A0AAD6CN87"/>
<dbReference type="Pfam" id="PF00291">
    <property type="entry name" value="PALP"/>
    <property type="match status" value="1"/>
</dbReference>
<dbReference type="InterPro" id="IPR011650">
    <property type="entry name" value="Peptidase_M20_dimer"/>
</dbReference>
<organism evidence="5 6">
    <name type="scientific">Penicillium frequentans</name>
    <dbReference type="NCBI Taxonomy" id="3151616"/>
    <lineage>
        <taxon>Eukaryota</taxon>
        <taxon>Fungi</taxon>
        <taxon>Dikarya</taxon>
        <taxon>Ascomycota</taxon>
        <taxon>Pezizomycotina</taxon>
        <taxon>Eurotiomycetes</taxon>
        <taxon>Eurotiomycetidae</taxon>
        <taxon>Eurotiales</taxon>
        <taxon>Aspergillaceae</taxon>
        <taxon>Penicillium</taxon>
    </lineage>
</organism>
<evidence type="ECO:0000313" key="6">
    <source>
        <dbReference type="Proteomes" id="UP001220324"/>
    </source>
</evidence>
<dbReference type="SUPFAM" id="SSF53686">
    <property type="entry name" value="Tryptophan synthase beta subunit-like PLP-dependent enzymes"/>
    <property type="match status" value="1"/>
</dbReference>
<proteinExistence type="inferred from homology"/>
<comment type="caution">
    <text evidence="5">The sequence shown here is derived from an EMBL/GenBank/DDBJ whole genome shotgun (WGS) entry which is preliminary data.</text>
</comment>
<evidence type="ECO:0000259" key="3">
    <source>
        <dbReference type="Pfam" id="PF00291"/>
    </source>
</evidence>
<dbReference type="Gene3D" id="3.30.70.360">
    <property type="match status" value="1"/>
</dbReference>
<keyword evidence="6" id="KW-1185">Reference proteome</keyword>